<organism evidence="5 6">
    <name type="scientific">Nocardia mangyaensis</name>
    <dbReference type="NCBI Taxonomy" id="2213200"/>
    <lineage>
        <taxon>Bacteria</taxon>
        <taxon>Bacillati</taxon>
        <taxon>Actinomycetota</taxon>
        <taxon>Actinomycetes</taxon>
        <taxon>Mycobacteriales</taxon>
        <taxon>Nocardiaceae</taxon>
        <taxon>Nocardia</taxon>
    </lineage>
</organism>
<keyword evidence="6" id="KW-1185">Reference proteome</keyword>
<evidence type="ECO:0000256" key="4">
    <source>
        <dbReference type="ARBA" id="ARBA00023186"/>
    </source>
</evidence>
<evidence type="ECO:0000256" key="2">
    <source>
        <dbReference type="ARBA" id="ARBA00006411"/>
    </source>
</evidence>
<comment type="subcellular location">
    <subcellularLocation>
        <location evidence="1">Cytoplasm</location>
    </subcellularLocation>
</comment>
<name>A0A1J0VMJ3_9NOCA</name>
<keyword evidence="3" id="KW-0963">Cytoplasm</keyword>
<evidence type="ECO:0000313" key="5">
    <source>
        <dbReference type="EMBL" id="APE33260.1"/>
    </source>
</evidence>
<keyword evidence="4" id="KW-0143">Chaperone</keyword>
<dbReference type="AlphaFoldDB" id="A0A1J0VMJ3"/>
<evidence type="ECO:0000256" key="3">
    <source>
        <dbReference type="ARBA" id="ARBA00022490"/>
    </source>
</evidence>
<dbReference type="EMBL" id="CP018082">
    <property type="protein sequence ID" value="APE33260.1"/>
    <property type="molecule type" value="Genomic_DNA"/>
</dbReference>
<evidence type="ECO:0008006" key="7">
    <source>
        <dbReference type="Google" id="ProtNLM"/>
    </source>
</evidence>
<dbReference type="Pfam" id="PF14011">
    <property type="entry name" value="ESX-1_EspG"/>
    <property type="match status" value="1"/>
</dbReference>
<dbReference type="KEGG" id="nsl:BOX37_03965"/>
<proteinExistence type="inferred from homology"/>
<accession>A0A1J0VMJ3</accession>
<dbReference type="Proteomes" id="UP000183810">
    <property type="component" value="Chromosome"/>
</dbReference>
<comment type="similarity">
    <text evidence="2">Belongs to the EspG family.</text>
</comment>
<evidence type="ECO:0000256" key="1">
    <source>
        <dbReference type="ARBA" id="ARBA00004496"/>
    </source>
</evidence>
<gene>
    <name evidence="5" type="ORF">BOX37_03965</name>
</gene>
<dbReference type="RefSeq" id="WP_071926447.1">
    <property type="nucleotide sequence ID" value="NZ_CP018082.1"/>
</dbReference>
<protein>
    <recommendedName>
        <fullName evidence="7">ESX secretion-associated protein EspG</fullName>
    </recommendedName>
</protein>
<reference evidence="5" key="1">
    <citation type="submission" date="2016-11" db="EMBL/GenBank/DDBJ databases">
        <authorList>
            <person name="Jaros S."/>
            <person name="Januszkiewicz K."/>
            <person name="Wedrychowicz H."/>
        </authorList>
    </citation>
    <scope>NUCLEOTIDE SEQUENCE [LARGE SCALE GENOMIC DNA]</scope>
    <source>
        <strain evidence="5">Y48</strain>
    </source>
</reference>
<dbReference type="InterPro" id="IPR025734">
    <property type="entry name" value="EspG"/>
</dbReference>
<evidence type="ECO:0000313" key="6">
    <source>
        <dbReference type="Proteomes" id="UP000183810"/>
    </source>
</evidence>
<sequence length="261" mass="29534">MNRTWSFEDLEFAVLWEELKESHLPFPLIFTTDIKTVDQYDQAKIEIRERHRRTLDPEFRTALADIHRPDIRIEVFGIDGKNPGDPKGSIRLLATRRADRGYLIEQRPGRTMHHADGFVVRECAAIDLGPRVAAALGEMPAGSRGDLPLPQAHDAAELDYSHIGSLVQDSFLGSPIEQARDFRTAATTRIGVIDIIQERSVYGPRGRTRHRLEWRDLTDDGRYVITEGAPPSALAADRNRLVSLINSRIAEVVRVIKDERV</sequence>